<proteinExistence type="predicted"/>
<accession>A0A0E9QDK9</accession>
<dbReference type="AlphaFoldDB" id="A0A0E9QDK9"/>
<keyword evidence="1" id="KW-0732">Signal</keyword>
<feature type="signal peptide" evidence="1">
    <location>
        <begin position="1"/>
        <end position="18"/>
    </location>
</feature>
<evidence type="ECO:0000313" key="2">
    <source>
        <dbReference type="EMBL" id="JAH14859.1"/>
    </source>
</evidence>
<feature type="chain" id="PRO_5002431787" evidence="1">
    <location>
        <begin position="19"/>
        <end position="37"/>
    </location>
</feature>
<sequence>MRSFLLFFTLALFNTAQMEISERFTHCITGRHQAHVL</sequence>
<evidence type="ECO:0000256" key="1">
    <source>
        <dbReference type="SAM" id="SignalP"/>
    </source>
</evidence>
<protein>
    <submittedName>
        <fullName evidence="2">Uncharacterized protein</fullName>
    </submittedName>
</protein>
<reference evidence="2" key="1">
    <citation type="submission" date="2014-11" db="EMBL/GenBank/DDBJ databases">
        <authorList>
            <person name="Amaro Gonzalez C."/>
        </authorList>
    </citation>
    <scope>NUCLEOTIDE SEQUENCE</scope>
</reference>
<name>A0A0E9QDK9_ANGAN</name>
<dbReference type="EMBL" id="GBXM01093718">
    <property type="protein sequence ID" value="JAH14859.1"/>
    <property type="molecule type" value="Transcribed_RNA"/>
</dbReference>
<organism evidence="2">
    <name type="scientific">Anguilla anguilla</name>
    <name type="common">European freshwater eel</name>
    <name type="synonym">Muraena anguilla</name>
    <dbReference type="NCBI Taxonomy" id="7936"/>
    <lineage>
        <taxon>Eukaryota</taxon>
        <taxon>Metazoa</taxon>
        <taxon>Chordata</taxon>
        <taxon>Craniata</taxon>
        <taxon>Vertebrata</taxon>
        <taxon>Euteleostomi</taxon>
        <taxon>Actinopterygii</taxon>
        <taxon>Neopterygii</taxon>
        <taxon>Teleostei</taxon>
        <taxon>Anguilliformes</taxon>
        <taxon>Anguillidae</taxon>
        <taxon>Anguilla</taxon>
    </lineage>
</organism>
<reference evidence="2" key="2">
    <citation type="journal article" date="2015" name="Fish Shellfish Immunol.">
        <title>Early steps in the European eel (Anguilla anguilla)-Vibrio vulnificus interaction in the gills: Role of the RtxA13 toxin.</title>
        <authorList>
            <person name="Callol A."/>
            <person name="Pajuelo D."/>
            <person name="Ebbesson L."/>
            <person name="Teles M."/>
            <person name="MacKenzie S."/>
            <person name="Amaro C."/>
        </authorList>
    </citation>
    <scope>NUCLEOTIDE SEQUENCE</scope>
</reference>